<dbReference type="PhylomeDB" id="E9G9I6"/>
<reference evidence="1 2" key="1">
    <citation type="journal article" date="2011" name="Science">
        <title>The ecoresponsive genome of Daphnia pulex.</title>
        <authorList>
            <person name="Colbourne J.K."/>
            <person name="Pfrender M.E."/>
            <person name="Gilbert D."/>
            <person name="Thomas W.K."/>
            <person name="Tucker A."/>
            <person name="Oakley T.H."/>
            <person name="Tokishita S."/>
            <person name="Aerts A."/>
            <person name="Arnold G.J."/>
            <person name="Basu M.K."/>
            <person name="Bauer D.J."/>
            <person name="Caceres C.E."/>
            <person name="Carmel L."/>
            <person name="Casola C."/>
            <person name="Choi J.H."/>
            <person name="Detter J.C."/>
            <person name="Dong Q."/>
            <person name="Dusheyko S."/>
            <person name="Eads B.D."/>
            <person name="Frohlich T."/>
            <person name="Geiler-Samerotte K.A."/>
            <person name="Gerlach D."/>
            <person name="Hatcher P."/>
            <person name="Jogdeo S."/>
            <person name="Krijgsveld J."/>
            <person name="Kriventseva E.V."/>
            <person name="Kultz D."/>
            <person name="Laforsch C."/>
            <person name="Lindquist E."/>
            <person name="Lopez J."/>
            <person name="Manak J.R."/>
            <person name="Muller J."/>
            <person name="Pangilinan J."/>
            <person name="Patwardhan R.P."/>
            <person name="Pitluck S."/>
            <person name="Pritham E.J."/>
            <person name="Rechtsteiner A."/>
            <person name="Rho M."/>
            <person name="Rogozin I.B."/>
            <person name="Sakarya O."/>
            <person name="Salamov A."/>
            <person name="Schaack S."/>
            <person name="Shapiro H."/>
            <person name="Shiga Y."/>
            <person name="Skalitzky C."/>
            <person name="Smith Z."/>
            <person name="Souvorov A."/>
            <person name="Sung W."/>
            <person name="Tang Z."/>
            <person name="Tsuchiya D."/>
            <person name="Tu H."/>
            <person name="Vos H."/>
            <person name="Wang M."/>
            <person name="Wolf Y.I."/>
            <person name="Yamagata H."/>
            <person name="Yamada T."/>
            <person name="Ye Y."/>
            <person name="Shaw J.R."/>
            <person name="Andrews J."/>
            <person name="Crease T.J."/>
            <person name="Tang H."/>
            <person name="Lucas S.M."/>
            <person name="Robertson H.M."/>
            <person name="Bork P."/>
            <person name="Koonin E.V."/>
            <person name="Zdobnov E.M."/>
            <person name="Grigoriev I.V."/>
            <person name="Lynch M."/>
            <person name="Boore J.L."/>
        </authorList>
    </citation>
    <scope>NUCLEOTIDE SEQUENCE [LARGE SCALE GENOMIC DNA]</scope>
</reference>
<proteinExistence type="predicted"/>
<keyword evidence="2" id="KW-1185">Reference proteome</keyword>
<gene>
    <name evidence="1" type="ORF">DAPPUDRAFT_239508</name>
</gene>
<name>E9G9I6_DAPPU</name>
<dbReference type="HOGENOM" id="CLU_2471317_0_0_1"/>
<dbReference type="AlphaFoldDB" id="E9G9I6"/>
<protein>
    <submittedName>
        <fullName evidence="1">Uncharacterized protein</fullName>
    </submittedName>
</protein>
<evidence type="ECO:0000313" key="2">
    <source>
        <dbReference type="Proteomes" id="UP000000305"/>
    </source>
</evidence>
<dbReference type="OrthoDB" id="6402319at2759"/>
<dbReference type="InParanoid" id="E9G9I6"/>
<dbReference type="Proteomes" id="UP000000305">
    <property type="component" value="Unassembled WGS sequence"/>
</dbReference>
<evidence type="ECO:0000313" key="1">
    <source>
        <dbReference type="EMBL" id="EFX83874.1"/>
    </source>
</evidence>
<accession>E9G9I6</accession>
<dbReference type="EMBL" id="GL732536">
    <property type="protein sequence ID" value="EFX83874.1"/>
    <property type="molecule type" value="Genomic_DNA"/>
</dbReference>
<sequence>MPYLHGQVQFVMPPFGSVGSGLASYRDMTNVLRDKKEIKYSPICDLKYMLTAENRNNYDKVMIVASNISSITCKQSNLVELLEDFRRS</sequence>
<dbReference type="KEGG" id="dpx:DAPPUDRAFT_239508"/>
<organism evidence="1 2">
    <name type="scientific">Daphnia pulex</name>
    <name type="common">Water flea</name>
    <dbReference type="NCBI Taxonomy" id="6669"/>
    <lineage>
        <taxon>Eukaryota</taxon>
        <taxon>Metazoa</taxon>
        <taxon>Ecdysozoa</taxon>
        <taxon>Arthropoda</taxon>
        <taxon>Crustacea</taxon>
        <taxon>Branchiopoda</taxon>
        <taxon>Diplostraca</taxon>
        <taxon>Cladocera</taxon>
        <taxon>Anomopoda</taxon>
        <taxon>Daphniidae</taxon>
        <taxon>Daphnia</taxon>
    </lineage>
</organism>